<sequence length="715" mass="78289">MYCTIHSLGIAPISPYNTLIPPCLDLAPLSSRLPYVPSSAHARLEAPPSKSSIPQPQPSTLSPPPQSETLLFWVTLQNKIGVQKRQSKPQGTDPTWESAGIWDIGNLHHFSNISSCLFTDKVLVFGMTKPADENEIHDATLSVAQWPTAGSQPLGVGLKGTAIAILVNETYIFVFIVTRDHRLKFVYGSIDPKTKSLAWSALLNASPDQPPSNRPAPRVHPHTKISASVISATEIKVAAFSREGVACVFNIQFIQGAHQWSVISCDQFPVNVSKVDKKNPLPSGTGAAKGWMPNVYGDLALAQEGQETFLYCSGSKPDEKAVLMRRIRFKDDPCFVPYLIRKNWLAHATSSPSYHAIFNTHSGSLMNWRAAGLGVLRKTLESQTYYVIAVAFSPDGKTLASAAENHTVKLHMILVAPSTHLLSPGNGTFIDTNRGPLAISSSFNDTAYYLSRINGCVVKPISFFDSLLSIEFDVLAIRPPTSSSHSPPLREDRVMHGLAPCGAMRGKPDATGMGPSMYIVSPPQHDALRADFSDSKAASILPILVEREVVEVLTASRRTVHYARPWKVSAASGLPCAAVVLGVAEVANTVVSEFGFRTVSGLPEMNDGFGYDENIAGTGVKELAKSRKIISHPYKLIVAQIQTLFMLLREEIRHSIMTLARVRSNPEKALYELYAAHLDLLMFQKVFLARRAFEDQVEDDRVVYTVSLTLKVYSF</sequence>
<reference evidence="1" key="1">
    <citation type="journal article" date="2020" name="Stud. Mycol.">
        <title>101 Dothideomycetes genomes: a test case for predicting lifestyles and emergence of pathogens.</title>
        <authorList>
            <person name="Haridas S."/>
            <person name="Albert R."/>
            <person name="Binder M."/>
            <person name="Bloem J."/>
            <person name="Labutti K."/>
            <person name="Salamov A."/>
            <person name="Andreopoulos B."/>
            <person name="Baker S."/>
            <person name="Barry K."/>
            <person name="Bills G."/>
            <person name="Bluhm B."/>
            <person name="Cannon C."/>
            <person name="Castanera R."/>
            <person name="Culley D."/>
            <person name="Daum C."/>
            <person name="Ezra D."/>
            <person name="Gonzalez J."/>
            <person name="Henrissat B."/>
            <person name="Kuo A."/>
            <person name="Liang C."/>
            <person name="Lipzen A."/>
            <person name="Lutzoni F."/>
            <person name="Magnuson J."/>
            <person name="Mondo S."/>
            <person name="Nolan M."/>
            <person name="Ohm R."/>
            <person name="Pangilinan J."/>
            <person name="Park H.-J."/>
            <person name="Ramirez L."/>
            <person name="Alfaro M."/>
            <person name="Sun H."/>
            <person name="Tritt A."/>
            <person name="Yoshinaga Y."/>
            <person name="Zwiers L.-H."/>
            <person name="Turgeon B."/>
            <person name="Goodwin S."/>
            <person name="Spatafora J."/>
            <person name="Crous P."/>
            <person name="Grigoriev I."/>
        </authorList>
    </citation>
    <scope>NUCLEOTIDE SEQUENCE</scope>
    <source>
        <strain evidence="1">ATCC 200398</strain>
    </source>
</reference>
<name>A0ACB6QBA4_9PLEO</name>
<evidence type="ECO:0000313" key="1">
    <source>
        <dbReference type="EMBL" id="KAF2464191.1"/>
    </source>
</evidence>
<accession>A0ACB6QBA4</accession>
<keyword evidence="2" id="KW-1185">Reference proteome</keyword>
<organism evidence="1 2">
    <name type="scientific">Lindgomyces ingoldianus</name>
    <dbReference type="NCBI Taxonomy" id="673940"/>
    <lineage>
        <taxon>Eukaryota</taxon>
        <taxon>Fungi</taxon>
        <taxon>Dikarya</taxon>
        <taxon>Ascomycota</taxon>
        <taxon>Pezizomycotina</taxon>
        <taxon>Dothideomycetes</taxon>
        <taxon>Pleosporomycetidae</taxon>
        <taxon>Pleosporales</taxon>
        <taxon>Lindgomycetaceae</taxon>
        <taxon>Lindgomyces</taxon>
    </lineage>
</organism>
<gene>
    <name evidence="1" type="ORF">BDR25DRAFT_361937</name>
</gene>
<comment type="caution">
    <text evidence="1">The sequence shown here is derived from an EMBL/GenBank/DDBJ whole genome shotgun (WGS) entry which is preliminary data.</text>
</comment>
<proteinExistence type="predicted"/>
<protein>
    <submittedName>
        <fullName evidence="1">Uncharacterized protein</fullName>
    </submittedName>
</protein>
<dbReference type="EMBL" id="MU003539">
    <property type="protein sequence ID" value="KAF2464191.1"/>
    <property type="molecule type" value="Genomic_DNA"/>
</dbReference>
<dbReference type="Proteomes" id="UP000799755">
    <property type="component" value="Unassembled WGS sequence"/>
</dbReference>
<evidence type="ECO:0000313" key="2">
    <source>
        <dbReference type="Proteomes" id="UP000799755"/>
    </source>
</evidence>